<comment type="caution">
    <text evidence="1">The sequence shown here is derived from an EMBL/GenBank/DDBJ whole genome shotgun (WGS) entry which is preliminary data.</text>
</comment>
<organism evidence="1 2">
    <name type="scientific">Sorangium cellulosum</name>
    <name type="common">Polyangium cellulosum</name>
    <dbReference type="NCBI Taxonomy" id="56"/>
    <lineage>
        <taxon>Bacteria</taxon>
        <taxon>Pseudomonadati</taxon>
        <taxon>Myxococcota</taxon>
        <taxon>Polyangia</taxon>
        <taxon>Polyangiales</taxon>
        <taxon>Polyangiaceae</taxon>
        <taxon>Sorangium</taxon>
    </lineage>
</organism>
<dbReference type="AlphaFoldDB" id="A0A150S9C5"/>
<protein>
    <submittedName>
        <fullName evidence="1">Uncharacterized protein</fullName>
    </submittedName>
</protein>
<dbReference type="EMBL" id="JEMC01002209">
    <property type="protein sequence ID" value="KYF89724.1"/>
    <property type="molecule type" value="Genomic_DNA"/>
</dbReference>
<reference evidence="1 2" key="1">
    <citation type="submission" date="2014-02" db="EMBL/GenBank/DDBJ databases">
        <title>The small core and large imbalanced accessory genome model reveals a collaborative survival strategy of Sorangium cellulosum strains in nature.</title>
        <authorList>
            <person name="Han K."/>
            <person name="Peng R."/>
            <person name="Blom J."/>
            <person name="Li Y.-Z."/>
        </authorList>
    </citation>
    <scope>NUCLEOTIDE SEQUENCE [LARGE SCALE GENOMIC DNA]</scope>
    <source>
        <strain evidence="1 2">So0149</strain>
    </source>
</reference>
<proteinExistence type="predicted"/>
<dbReference type="Proteomes" id="UP000075515">
    <property type="component" value="Unassembled WGS sequence"/>
</dbReference>
<evidence type="ECO:0000313" key="2">
    <source>
        <dbReference type="Proteomes" id="UP000075515"/>
    </source>
</evidence>
<sequence length="189" mass="20795">MSTGAPFLRAAFVRVPGQRDRIYVHRRDGTETSWVFPTYGDHLPHDLIHLVVESAFGLRHGFWGRVDAGMDPARINADANRAGGADKYRGFGEDRRELLLAEALANAGWYDPLVSNEARRASMLEGAAGAGIAPPVAITEERVASTHAALEELRGRWRAFGATPKGTLELRFFPDDPERGFTELLAALR</sequence>
<evidence type="ECO:0000313" key="1">
    <source>
        <dbReference type="EMBL" id="KYF89724.1"/>
    </source>
</evidence>
<name>A0A150S9C5_SORCE</name>
<accession>A0A150S9C5</accession>
<gene>
    <name evidence="1" type="ORF">BE18_27635</name>
</gene>